<name>A0A9Q1ESW0_SYNKA</name>
<comment type="caution">
    <text evidence="2">The sequence shown here is derived from an EMBL/GenBank/DDBJ whole genome shotgun (WGS) entry which is preliminary data.</text>
</comment>
<feature type="region of interest" description="Disordered" evidence="1">
    <location>
        <begin position="1"/>
        <end position="24"/>
    </location>
</feature>
<dbReference type="Proteomes" id="UP001152622">
    <property type="component" value="Chromosome 13"/>
</dbReference>
<evidence type="ECO:0000313" key="3">
    <source>
        <dbReference type="Proteomes" id="UP001152622"/>
    </source>
</evidence>
<organism evidence="2 3">
    <name type="scientific">Synaphobranchus kaupii</name>
    <name type="common">Kaup's arrowtooth eel</name>
    <dbReference type="NCBI Taxonomy" id="118154"/>
    <lineage>
        <taxon>Eukaryota</taxon>
        <taxon>Metazoa</taxon>
        <taxon>Chordata</taxon>
        <taxon>Craniata</taxon>
        <taxon>Vertebrata</taxon>
        <taxon>Euteleostomi</taxon>
        <taxon>Actinopterygii</taxon>
        <taxon>Neopterygii</taxon>
        <taxon>Teleostei</taxon>
        <taxon>Anguilliformes</taxon>
        <taxon>Synaphobranchidae</taxon>
        <taxon>Synaphobranchus</taxon>
    </lineage>
</organism>
<gene>
    <name evidence="2" type="ORF">SKAU_G00316420</name>
</gene>
<evidence type="ECO:0000313" key="2">
    <source>
        <dbReference type="EMBL" id="KAJ8344313.1"/>
    </source>
</evidence>
<dbReference type="EMBL" id="JAINUF010000013">
    <property type="protein sequence ID" value="KAJ8344313.1"/>
    <property type="molecule type" value="Genomic_DNA"/>
</dbReference>
<protein>
    <submittedName>
        <fullName evidence="2">Uncharacterized protein</fullName>
    </submittedName>
</protein>
<accession>A0A9Q1ESW0</accession>
<evidence type="ECO:0000256" key="1">
    <source>
        <dbReference type="SAM" id="MobiDB-lite"/>
    </source>
</evidence>
<reference evidence="2" key="1">
    <citation type="journal article" date="2023" name="Science">
        <title>Genome structures resolve the early diversification of teleost fishes.</title>
        <authorList>
            <person name="Parey E."/>
            <person name="Louis A."/>
            <person name="Montfort J."/>
            <person name="Bouchez O."/>
            <person name="Roques C."/>
            <person name="Iampietro C."/>
            <person name="Lluch J."/>
            <person name="Castinel A."/>
            <person name="Donnadieu C."/>
            <person name="Desvignes T."/>
            <person name="Floi Bucao C."/>
            <person name="Jouanno E."/>
            <person name="Wen M."/>
            <person name="Mejri S."/>
            <person name="Dirks R."/>
            <person name="Jansen H."/>
            <person name="Henkel C."/>
            <person name="Chen W.J."/>
            <person name="Zahm M."/>
            <person name="Cabau C."/>
            <person name="Klopp C."/>
            <person name="Thompson A.W."/>
            <person name="Robinson-Rechavi M."/>
            <person name="Braasch I."/>
            <person name="Lecointre G."/>
            <person name="Bobe J."/>
            <person name="Postlethwait J.H."/>
            <person name="Berthelot C."/>
            <person name="Roest Crollius H."/>
            <person name="Guiguen Y."/>
        </authorList>
    </citation>
    <scope>NUCLEOTIDE SEQUENCE</scope>
    <source>
        <strain evidence="2">WJC10195</strain>
    </source>
</reference>
<feature type="region of interest" description="Disordered" evidence="1">
    <location>
        <begin position="45"/>
        <end position="69"/>
    </location>
</feature>
<keyword evidence="3" id="KW-1185">Reference proteome</keyword>
<dbReference type="AlphaFoldDB" id="A0A9Q1ESW0"/>
<sequence length="69" mass="7903">MRCKEKSVDGRLEPEHQSTAWTEEGKLFSSQSLDRVLAREQKHFNMVDELSPPPQARRTGEITHLNAPT</sequence>
<proteinExistence type="predicted"/>
<feature type="compositionally biased region" description="Basic and acidic residues" evidence="1">
    <location>
        <begin position="1"/>
        <end position="16"/>
    </location>
</feature>